<accession>A0A918Q9S7</accession>
<dbReference type="Proteomes" id="UP000630936">
    <property type="component" value="Unassembled WGS sequence"/>
</dbReference>
<dbReference type="Gene3D" id="3.40.1570.10">
    <property type="entry name" value="HemS/ChuS/ChuX like domains"/>
    <property type="match status" value="1"/>
</dbReference>
<evidence type="ECO:0000313" key="2">
    <source>
        <dbReference type="Proteomes" id="UP000630936"/>
    </source>
</evidence>
<evidence type="ECO:0000313" key="1">
    <source>
        <dbReference type="EMBL" id="GGZ36855.1"/>
    </source>
</evidence>
<reference evidence="1" key="1">
    <citation type="journal article" date="2014" name="Int. J. Syst. Evol. Microbiol.">
        <title>Complete genome sequence of Corynebacterium casei LMG S-19264T (=DSM 44701T), isolated from a smear-ripened cheese.</title>
        <authorList>
            <consortium name="US DOE Joint Genome Institute (JGI-PGF)"/>
            <person name="Walter F."/>
            <person name="Albersmeier A."/>
            <person name="Kalinowski J."/>
            <person name="Ruckert C."/>
        </authorList>
    </citation>
    <scope>NUCLEOTIDE SEQUENCE</scope>
    <source>
        <strain evidence="1">JCM 4988</strain>
    </source>
</reference>
<evidence type="ECO:0008006" key="3">
    <source>
        <dbReference type="Google" id="ProtNLM"/>
    </source>
</evidence>
<dbReference type="InterPro" id="IPR053733">
    <property type="entry name" value="Heme_Transport_Util_sf"/>
</dbReference>
<proteinExistence type="predicted"/>
<dbReference type="RefSeq" id="WP_190123911.1">
    <property type="nucleotide sequence ID" value="NZ_BMWG01000009.1"/>
</dbReference>
<dbReference type="SUPFAM" id="SSF144064">
    <property type="entry name" value="Heme iron utilization protein-like"/>
    <property type="match status" value="1"/>
</dbReference>
<sequence>MADHRAGPPHADGRLCVFGEHCGRRSGTGRPIDARMPELGRCLTLFQYVQAVTGGPVARIDQAGSYAVPSLRGEAFSVLPGSITLRVDGDAVASASVVRDERTGSVAVQLFDAAGRIAHQGLLLSEGDRLLAGLTGPAAGGAVTAAPPPTAPVRPPAWEDGDQLAQLDAILVDGGVARREAFDRYPGEHRKIDAAVLPSVLEHVRSAGLPIGVAVFGPAAMQACAGRVHITDQTVGGQVFAAVADSSVVIGLPAVRACHLVRSTAAHGPTSAIELDDEDGRCVAVITQFGIVGERVHTDWERLAASLPDA</sequence>
<name>A0A918Q9S7_9ACTN</name>
<reference evidence="1" key="2">
    <citation type="submission" date="2020-09" db="EMBL/GenBank/DDBJ databases">
        <authorList>
            <person name="Sun Q."/>
            <person name="Ohkuma M."/>
        </authorList>
    </citation>
    <scope>NUCLEOTIDE SEQUENCE</scope>
    <source>
        <strain evidence="1">JCM 4988</strain>
    </source>
</reference>
<organism evidence="1 2">
    <name type="scientific">Streptomyces inusitatus</name>
    <dbReference type="NCBI Taxonomy" id="68221"/>
    <lineage>
        <taxon>Bacteria</taxon>
        <taxon>Bacillati</taxon>
        <taxon>Actinomycetota</taxon>
        <taxon>Actinomycetes</taxon>
        <taxon>Kitasatosporales</taxon>
        <taxon>Streptomycetaceae</taxon>
        <taxon>Streptomyces</taxon>
    </lineage>
</organism>
<protein>
    <recommendedName>
        <fullName evidence="3">Hemin transport protein</fullName>
    </recommendedName>
</protein>
<keyword evidence="2" id="KW-1185">Reference proteome</keyword>
<comment type="caution">
    <text evidence="1">The sequence shown here is derived from an EMBL/GenBank/DDBJ whole genome shotgun (WGS) entry which is preliminary data.</text>
</comment>
<dbReference type="EMBL" id="BMWG01000009">
    <property type="protein sequence ID" value="GGZ36855.1"/>
    <property type="molecule type" value="Genomic_DNA"/>
</dbReference>
<gene>
    <name evidence="1" type="ORF">GCM10010387_33660</name>
</gene>
<dbReference type="AlphaFoldDB" id="A0A918Q9S7"/>